<dbReference type="VEuPathDB" id="MicrosporidiaDB:NEDG_00418"/>
<keyword evidence="2" id="KW-0963">Cytoplasm</keyword>
<evidence type="ECO:0000313" key="4">
    <source>
        <dbReference type="EMBL" id="OAG31943.1"/>
    </source>
</evidence>
<dbReference type="GO" id="GO:0006457">
    <property type="term" value="P:protein folding"/>
    <property type="evidence" value="ECO:0007669"/>
    <property type="project" value="TreeGrafter"/>
</dbReference>
<dbReference type="Pfam" id="PF04969">
    <property type="entry name" value="CS"/>
    <property type="match status" value="1"/>
</dbReference>
<dbReference type="EMBL" id="LTDL01000014">
    <property type="protein sequence ID" value="OAG31943.1"/>
    <property type="molecule type" value="Genomic_DNA"/>
</dbReference>
<dbReference type="AlphaFoldDB" id="A0A177EIZ5"/>
<dbReference type="GO" id="GO:0051082">
    <property type="term" value="F:unfolded protein binding"/>
    <property type="evidence" value="ECO:0007669"/>
    <property type="project" value="TreeGrafter"/>
</dbReference>
<evidence type="ECO:0000256" key="2">
    <source>
        <dbReference type="ARBA" id="ARBA00022490"/>
    </source>
</evidence>
<dbReference type="GeneID" id="93646768"/>
<feature type="domain" description="CS" evidence="3">
    <location>
        <begin position="1"/>
        <end position="86"/>
    </location>
</feature>
<name>A0A177EIZ5_9MICR</name>
<accession>A0A177EIZ5</accession>
<dbReference type="OrthoDB" id="416217at2759"/>
<dbReference type="CDD" id="cd06463">
    <property type="entry name" value="p23_like"/>
    <property type="match status" value="1"/>
</dbReference>
<comment type="subcellular location">
    <subcellularLocation>
        <location evidence="1">Cytoplasm</location>
    </subcellularLocation>
</comment>
<sequence>MQRQCMEWTQTLNEAVLTIATLDGTPKGLKVKLSKGWLDVSQHGETILLREIEEKMKEDEMYWSAEDSSIEIVLVKDTLGWWSKVFVGDTEIDTSQIEPESLKNFSSFDKETQLKIERMLAQPK</sequence>
<organism evidence="4 5">
    <name type="scientific">Nematocida displodere</name>
    <dbReference type="NCBI Taxonomy" id="1805483"/>
    <lineage>
        <taxon>Eukaryota</taxon>
        <taxon>Fungi</taxon>
        <taxon>Fungi incertae sedis</taxon>
        <taxon>Microsporidia</taxon>
        <taxon>Nematocida</taxon>
    </lineage>
</organism>
<evidence type="ECO:0000259" key="3">
    <source>
        <dbReference type="PROSITE" id="PS51203"/>
    </source>
</evidence>
<reference evidence="4 5" key="1">
    <citation type="submission" date="2016-02" db="EMBL/GenBank/DDBJ databases">
        <title>Discovery of a natural microsporidian pathogen with a broad tissue tropism in Caenorhabditis elegans.</title>
        <authorList>
            <person name="Luallen R.J."/>
            <person name="Reinke A.W."/>
            <person name="Tong L."/>
            <person name="Botts M.R."/>
            <person name="Felix M.-A."/>
            <person name="Troemel E.R."/>
        </authorList>
    </citation>
    <scope>NUCLEOTIDE SEQUENCE [LARGE SCALE GENOMIC DNA]</scope>
    <source>
        <strain evidence="4 5">JUm2807</strain>
    </source>
</reference>
<dbReference type="InterPro" id="IPR008978">
    <property type="entry name" value="HSP20-like_chaperone"/>
</dbReference>
<protein>
    <recommendedName>
        <fullName evidence="3">CS domain-containing protein</fullName>
    </recommendedName>
</protein>
<dbReference type="Gene3D" id="2.60.40.790">
    <property type="match status" value="1"/>
</dbReference>
<dbReference type="InterPro" id="IPR007052">
    <property type="entry name" value="CS_dom"/>
</dbReference>
<dbReference type="SUPFAM" id="SSF49764">
    <property type="entry name" value="HSP20-like chaperones"/>
    <property type="match status" value="1"/>
</dbReference>
<gene>
    <name evidence="4" type="ORF">NEDG_00418</name>
</gene>
<dbReference type="GO" id="GO:0005737">
    <property type="term" value="C:cytoplasm"/>
    <property type="evidence" value="ECO:0007669"/>
    <property type="project" value="UniProtKB-SubCell"/>
</dbReference>
<dbReference type="PANTHER" id="PTHR12356">
    <property type="entry name" value="NUCLEAR MOVEMENT PROTEIN NUDC"/>
    <property type="match status" value="1"/>
</dbReference>
<keyword evidence="5" id="KW-1185">Reference proteome</keyword>
<dbReference type="STRING" id="1805483.A0A177EIZ5"/>
<proteinExistence type="predicted"/>
<dbReference type="PROSITE" id="PS51203">
    <property type="entry name" value="CS"/>
    <property type="match status" value="1"/>
</dbReference>
<evidence type="ECO:0000313" key="5">
    <source>
        <dbReference type="Proteomes" id="UP000185944"/>
    </source>
</evidence>
<dbReference type="Proteomes" id="UP000185944">
    <property type="component" value="Unassembled WGS sequence"/>
</dbReference>
<dbReference type="PANTHER" id="PTHR12356:SF3">
    <property type="entry name" value="NUCLEAR MIGRATION PROTEIN NUDC"/>
    <property type="match status" value="1"/>
</dbReference>
<dbReference type="RefSeq" id="XP_067545544.1">
    <property type="nucleotide sequence ID" value="XM_067687836.1"/>
</dbReference>
<evidence type="ECO:0000256" key="1">
    <source>
        <dbReference type="ARBA" id="ARBA00004496"/>
    </source>
</evidence>
<dbReference type="InterPro" id="IPR037898">
    <property type="entry name" value="NudC_fam"/>
</dbReference>
<comment type="caution">
    <text evidence="4">The sequence shown here is derived from an EMBL/GenBank/DDBJ whole genome shotgun (WGS) entry which is preliminary data.</text>
</comment>